<protein>
    <recommendedName>
        <fullName evidence="1">MULE transposase domain-containing protein</fullName>
    </recommendedName>
</protein>
<dbReference type="OrthoDB" id="2437251at2759"/>
<dbReference type="Proteomes" id="UP000297245">
    <property type="component" value="Unassembled WGS sequence"/>
</dbReference>
<evidence type="ECO:0000313" key="3">
    <source>
        <dbReference type="Proteomes" id="UP000297245"/>
    </source>
</evidence>
<reference evidence="2 3" key="1">
    <citation type="journal article" date="2019" name="Nat. Ecol. Evol.">
        <title>Megaphylogeny resolves global patterns of mushroom evolution.</title>
        <authorList>
            <person name="Varga T."/>
            <person name="Krizsan K."/>
            <person name="Foldi C."/>
            <person name="Dima B."/>
            <person name="Sanchez-Garcia M."/>
            <person name="Sanchez-Ramirez S."/>
            <person name="Szollosi G.J."/>
            <person name="Szarkandi J.G."/>
            <person name="Papp V."/>
            <person name="Albert L."/>
            <person name="Andreopoulos W."/>
            <person name="Angelini C."/>
            <person name="Antonin V."/>
            <person name="Barry K.W."/>
            <person name="Bougher N.L."/>
            <person name="Buchanan P."/>
            <person name="Buyck B."/>
            <person name="Bense V."/>
            <person name="Catcheside P."/>
            <person name="Chovatia M."/>
            <person name="Cooper J."/>
            <person name="Damon W."/>
            <person name="Desjardin D."/>
            <person name="Finy P."/>
            <person name="Geml J."/>
            <person name="Haridas S."/>
            <person name="Hughes K."/>
            <person name="Justo A."/>
            <person name="Karasinski D."/>
            <person name="Kautmanova I."/>
            <person name="Kiss B."/>
            <person name="Kocsube S."/>
            <person name="Kotiranta H."/>
            <person name="LaButti K.M."/>
            <person name="Lechner B.E."/>
            <person name="Liimatainen K."/>
            <person name="Lipzen A."/>
            <person name="Lukacs Z."/>
            <person name="Mihaltcheva S."/>
            <person name="Morgado L.N."/>
            <person name="Niskanen T."/>
            <person name="Noordeloos M.E."/>
            <person name="Ohm R.A."/>
            <person name="Ortiz-Santana B."/>
            <person name="Ovrebo C."/>
            <person name="Racz N."/>
            <person name="Riley R."/>
            <person name="Savchenko A."/>
            <person name="Shiryaev A."/>
            <person name="Soop K."/>
            <person name="Spirin V."/>
            <person name="Szebenyi C."/>
            <person name="Tomsovsky M."/>
            <person name="Tulloss R.E."/>
            <person name="Uehling J."/>
            <person name="Grigoriev I.V."/>
            <person name="Vagvolgyi C."/>
            <person name="Papp T."/>
            <person name="Martin F.M."/>
            <person name="Miettinen O."/>
            <person name="Hibbett D.S."/>
            <person name="Nagy L.G."/>
        </authorList>
    </citation>
    <scope>NUCLEOTIDE SEQUENCE [LARGE SCALE GENOMIC DNA]</scope>
    <source>
        <strain evidence="2 3">CBS 962.96</strain>
    </source>
</reference>
<name>A0A4S8KJ38_DENBC</name>
<evidence type="ECO:0000259" key="1">
    <source>
        <dbReference type="Pfam" id="PF10551"/>
    </source>
</evidence>
<organism evidence="2 3">
    <name type="scientific">Dendrothele bispora (strain CBS 962.96)</name>
    <dbReference type="NCBI Taxonomy" id="1314807"/>
    <lineage>
        <taxon>Eukaryota</taxon>
        <taxon>Fungi</taxon>
        <taxon>Dikarya</taxon>
        <taxon>Basidiomycota</taxon>
        <taxon>Agaricomycotina</taxon>
        <taxon>Agaricomycetes</taxon>
        <taxon>Agaricomycetidae</taxon>
        <taxon>Agaricales</taxon>
        <taxon>Agaricales incertae sedis</taxon>
        <taxon>Dendrothele</taxon>
    </lineage>
</organism>
<evidence type="ECO:0000313" key="2">
    <source>
        <dbReference type="EMBL" id="THU75484.1"/>
    </source>
</evidence>
<dbReference type="Pfam" id="PF10551">
    <property type="entry name" value="MULE"/>
    <property type="match status" value="1"/>
</dbReference>
<sequence>MDSFDCDGWLFMTISEIESYAQVQLKHAYDHVVYSEMQVPPDVQEYVENNFKMSTTSVSSIIIRIWNELLKKYPEPGFKRRSIYNIAANARRKQWFRDPDEFKSAKIILEESKTSKTSKTSKYSIIEIDLPKVDGFSGLALSLPDVMLKFGGRIREISLDSAWNTNASHYELYALLGEVYGSGCPLGYLLLQSPKSGEEGAKESFIRAFLEHFQKHYELNPSFTLTDKDLSEINAFLKVFPDAKHQLCFWHCLRAVKQRLSILRHPPKFYNVTEARNEFGDAINKDFVPVGQVSDSERVVSYLFLVECISHVSNRISL</sequence>
<accession>A0A4S8KJ38</accession>
<dbReference type="AlphaFoldDB" id="A0A4S8KJ38"/>
<gene>
    <name evidence="2" type="ORF">K435DRAFT_707083</name>
</gene>
<dbReference type="InterPro" id="IPR018289">
    <property type="entry name" value="MULE_transposase_dom"/>
</dbReference>
<dbReference type="EMBL" id="ML182057">
    <property type="protein sequence ID" value="THU75484.1"/>
    <property type="molecule type" value="Genomic_DNA"/>
</dbReference>
<keyword evidence="3" id="KW-1185">Reference proteome</keyword>
<feature type="domain" description="MULE transposase" evidence="1">
    <location>
        <begin position="157"/>
        <end position="252"/>
    </location>
</feature>
<proteinExistence type="predicted"/>